<dbReference type="EMBL" id="JACIIX010000010">
    <property type="protein sequence ID" value="MBB6211227.1"/>
    <property type="molecule type" value="Genomic_DNA"/>
</dbReference>
<comment type="caution">
    <text evidence="4">The sequence shown here is derived from an EMBL/GenBank/DDBJ whole genome shotgun (WGS) entry which is preliminary data.</text>
</comment>
<gene>
    <name evidence="4" type="ORF">FHS48_002664</name>
</gene>
<evidence type="ECO:0000259" key="3">
    <source>
        <dbReference type="Pfam" id="PF13614"/>
    </source>
</evidence>
<dbReference type="InterPro" id="IPR050678">
    <property type="entry name" value="DNA_Partitioning_ATPase"/>
</dbReference>
<dbReference type="CDD" id="cd02042">
    <property type="entry name" value="ParAB_family"/>
    <property type="match status" value="1"/>
</dbReference>
<comment type="function">
    <text evidence="1">Involved in chromosome partition. Localize to both poles of the predivisional cell following completion of DNA replication.</text>
</comment>
<reference evidence="4 5" key="1">
    <citation type="submission" date="2020-08" db="EMBL/GenBank/DDBJ databases">
        <title>Genomic Encyclopedia of Type Strains, Phase IV (KMG-IV): sequencing the most valuable type-strain genomes for metagenomic binning, comparative biology and taxonomic classification.</title>
        <authorList>
            <person name="Goeker M."/>
        </authorList>
    </citation>
    <scope>NUCLEOTIDE SEQUENCE [LARGE SCALE GENOMIC DNA]</scope>
    <source>
        <strain evidence="4 5">DSM 11590</strain>
    </source>
</reference>
<dbReference type="Pfam" id="PF13614">
    <property type="entry name" value="AAA_31"/>
    <property type="match status" value="1"/>
</dbReference>
<evidence type="ECO:0000256" key="2">
    <source>
        <dbReference type="ARBA" id="ARBA00074747"/>
    </source>
</evidence>
<sequence length="269" mass="29186">MAFPQTVPPKIIAIANQKGGVAKTTVAVNLAARLAAMGRRTLLVDTDAQSNATMTVDQRPQDLAGRGQTLYHVLTGATAVEDAILPPMPDLDIPLDLLASSLDIEDLSLTLVVRPDWSRLLERHLRKVAHAYDHIVIDCPPNLGVMTANALTAADTVLIPTEAEPYAVYGINLLFRRIAGFQEEINARLSIHGIVPTKYNAQHSQDRQSLQDIYDLYGDHTRIFEPIAKATVFTQAAYARRPLIVLDPKAPGMSVINAIADSLTAPVTA</sequence>
<dbReference type="InterPro" id="IPR027417">
    <property type="entry name" value="P-loop_NTPase"/>
</dbReference>
<feature type="domain" description="AAA" evidence="3">
    <location>
        <begin position="10"/>
        <end position="191"/>
    </location>
</feature>
<protein>
    <recommendedName>
        <fullName evidence="2">Chromosome partitioning protein ParA</fullName>
    </recommendedName>
</protein>
<organism evidence="4 5">
    <name type="scientific">Novispirillum itersonii</name>
    <name type="common">Aquaspirillum itersonii</name>
    <dbReference type="NCBI Taxonomy" id="189"/>
    <lineage>
        <taxon>Bacteria</taxon>
        <taxon>Pseudomonadati</taxon>
        <taxon>Pseudomonadota</taxon>
        <taxon>Alphaproteobacteria</taxon>
        <taxon>Rhodospirillales</taxon>
        <taxon>Novispirillaceae</taxon>
        <taxon>Novispirillum</taxon>
    </lineage>
</organism>
<dbReference type="Proteomes" id="UP000544872">
    <property type="component" value="Unassembled WGS sequence"/>
</dbReference>
<name>A0A7W9ZIE8_NOVIT</name>
<evidence type="ECO:0000313" key="5">
    <source>
        <dbReference type="Proteomes" id="UP000544872"/>
    </source>
</evidence>
<accession>A0A7W9ZIE8</accession>
<dbReference type="PANTHER" id="PTHR13696">
    <property type="entry name" value="P-LOOP CONTAINING NUCLEOSIDE TRIPHOSPHATE HYDROLASE"/>
    <property type="match status" value="1"/>
</dbReference>
<dbReference type="AlphaFoldDB" id="A0A7W9ZIE8"/>
<dbReference type="FunFam" id="3.40.50.300:FF:000285">
    <property type="entry name" value="Sporulation initiation inhibitor Soj"/>
    <property type="match status" value="1"/>
</dbReference>
<proteinExistence type="predicted"/>
<evidence type="ECO:0000313" key="4">
    <source>
        <dbReference type="EMBL" id="MBB6211227.1"/>
    </source>
</evidence>
<dbReference type="SUPFAM" id="SSF52540">
    <property type="entry name" value="P-loop containing nucleoside triphosphate hydrolases"/>
    <property type="match status" value="1"/>
</dbReference>
<dbReference type="Gene3D" id="3.40.50.300">
    <property type="entry name" value="P-loop containing nucleotide triphosphate hydrolases"/>
    <property type="match status" value="1"/>
</dbReference>
<evidence type="ECO:0000256" key="1">
    <source>
        <dbReference type="ARBA" id="ARBA00057242"/>
    </source>
</evidence>
<dbReference type="RefSeq" id="WP_184264048.1">
    <property type="nucleotide sequence ID" value="NZ_JACIIX010000010.1"/>
</dbReference>
<dbReference type="PANTHER" id="PTHR13696:SF52">
    <property type="entry name" value="PARA FAMILY PROTEIN CT_582"/>
    <property type="match status" value="1"/>
</dbReference>
<keyword evidence="5" id="KW-1185">Reference proteome</keyword>
<dbReference type="InterPro" id="IPR025669">
    <property type="entry name" value="AAA_dom"/>
</dbReference>